<dbReference type="OrthoDB" id="3297477at2"/>
<evidence type="ECO:0000313" key="3">
    <source>
        <dbReference type="Proteomes" id="UP000246661"/>
    </source>
</evidence>
<evidence type="ECO:0000256" key="1">
    <source>
        <dbReference type="SAM" id="Phobius"/>
    </source>
</evidence>
<dbReference type="AlphaFoldDB" id="A0A317QGM5"/>
<dbReference type="RefSeq" id="WP_110004328.1">
    <property type="nucleotide sequence ID" value="NZ_QGTX01000001.1"/>
</dbReference>
<accession>A0A317QGM5</accession>
<protein>
    <recommendedName>
        <fullName evidence="4">ABC transporter permease</fullName>
    </recommendedName>
</protein>
<feature type="transmembrane region" description="Helical" evidence="1">
    <location>
        <begin position="246"/>
        <end position="267"/>
    </location>
</feature>
<dbReference type="EMBL" id="QGTX01000001">
    <property type="protein sequence ID" value="PWW21455.1"/>
    <property type="molecule type" value="Genomic_DNA"/>
</dbReference>
<keyword evidence="1" id="KW-0472">Membrane</keyword>
<evidence type="ECO:0008006" key="4">
    <source>
        <dbReference type="Google" id="ProtNLM"/>
    </source>
</evidence>
<comment type="caution">
    <text evidence="2">The sequence shown here is derived from an EMBL/GenBank/DDBJ whole genome shotgun (WGS) entry which is preliminary data.</text>
</comment>
<feature type="transmembrane region" description="Helical" evidence="1">
    <location>
        <begin position="41"/>
        <end position="61"/>
    </location>
</feature>
<proteinExistence type="predicted"/>
<feature type="transmembrane region" description="Helical" evidence="1">
    <location>
        <begin position="81"/>
        <end position="103"/>
    </location>
</feature>
<sequence length="272" mass="27370">MTTTTDRPRSAAAVGRSSGLRVTQRRVLAAEGIKLRSQRPVVWLLVISVLSIVAAALSSALTSTLADAPPEGEGGAADPLGAALTGVSFTQVLVVALGVLVVASEYSTGLFRATFTAVPKRLPVLWAKAVVTAGAVLVAALVAALASFLTARAVMSSADVNTSLGDPGVLRALVGSALYLALTAVMAVAFGSLLRSAIGAMAALFGLLFVLPLLGQLLPATEPYLPNNAGAAIMQISPPDGVLPPWAGLGVFGLQAAVALVAAAVALTRRDA</sequence>
<keyword evidence="1" id="KW-1133">Transmembrane helix</keyword>
<feature type="transmembrane region" description="Helical" evidence="1">
    <location>
        <begin position="169"/>
        <end position="190"/>
    </location>
</feature>
<feature type="transmembrane region" description="Helical" evidence="1">
    <location>
        <begin position="124"/>
        <end position="149"/>
    </location>
</feature>
<keyword evidence="3" id="KW-1185">Reference proteome</keyword>
<dbReference type="Proteomes" id="UP000246661">
    <property type="component" value="Unassembled WGS sequence"/>
</dbReference>
<keyword evidence="1" id="KW-0812">Transmembrane</keyword>
<evidence type="ECO:0000313" key="2">
    <source>
        <dbReference type="EMBL" id="PWW21455.1"/>
    </source>
</evidence>
<organism evidence="2 3">
    <name type="scientific">Geodermatophilus normandii</name>
    <dbReference type="NCBI Taxonomy" id="1137989"/>
    <lineage>
        <taxon>Bacteria</taxon>
        <taxon>Bacillati</taxon>
        <taxon>Actinomycetota</taxon>
        <taxon>Actinomycetes</taxon>
        <taxon>Geodermatophilales</taxon>
        <taxon>Geodermatophilaceae</taxon>
        <taxon>Geodermatophilus</taxon>
    </lineage>
</organism>
<gene>
    <name evidence="2" type="ORF">JD79_00587</name>
</gene>
<name>A0A317QGM5_9ACTN</name>
<feature type="transmembrane region" description="Helical" evidence="1">
    <location>
        <begin position="197"/>
        <end position="218"/>
    </location>
</feature>
<reference evidence="3" key="1">
    <citation type="submission" date="2018-05" db="EMBL/GenBank/DDBJ databases">
        <authorList>
            <person name="Klenk H.-P."/>
            <person name="Huntemann M."/>
            <person name="Clum A."/>
            <person name="Pillay M."/>
            <person name="Palaniappan K."/>
            <person name="Varghese N."/>
            <person name="Mikhailova N."/>
            <person name="Stamatis D."/>
            <person name="Reddy T."/>
            <person name="Daum C."/>
            <person name="Shapiro N."/>
            <person name="Ivanova N."/>
            <person name="Kyrpides N."/>
            <person name="Woyke T."/>
        </authorList>
    </citation>
    <scope>NUCLEOTIDE SEQUENCE [LARGE SCALE GENOMIC DNA]</scope>
    <source>
        <strain evidence="3">DSM 45417</strain>
    </source>
</reference>